<protein>
    <submittedName>
        <fullName evidence="1">Uncharacterized protein</fullName>
    </submittedName>
</protein>
<dbReference type="AlphaFoldDB" id="A0A1C7AFC4"/>
<dbReference type="RefSeq" id="WP_096462335.1">
    <property type="nucleotide sequence ID" value="NZ_AP014936.1"/>
</dbReference>
<name>A0A1C7AFC4_9GAMM</name>
<evidence type="ECO:0000313" key="1">
    <source>
        <dbReference type="EMBL" id="BAU49992.1"/>
    </source>
</evidence>
<evidence type="ECO:0000313" key="2">
    <source>
        <dbReference type="Proteomes" id="UP000218899"/>
    </source>
</evidence>
<sequence length="127" mass="13939">MAAGVERTPLRTYPKQIDAACYNHVRLALLRFGAPLRVGLPRHRGLEVILDDDLWLCVDAAREDTPVLAWFDFETRGRSSLHAPVACRLDVYHVHAGLVMGTTLDALTDALRLRLAAAAQGENHASG</sequence>
<proteinExistence type="predicted"/>
<dbReference type="OrthoDB" id="8480203at2"/>
<gene>
    <name evidence="1" type="ORF">SVA_3456</name>
</gene>
<dbReference type="Proteomes" id="UP000218899">
    <property type="component" value="Chromosome"/>
</dbReference>
<dbReference type="KEGG" id="sva:SVA_3456"/>
<dbReference type="EMBL" id="AP014936">
    <property type="protein sequence ID" value="BAU49992.1"/>
    <property type="molecule type" value="Genomic_DNA"/>
</dbReference>
<keyword evidence="2" id="KW-1185">Reference proteome</keyword>
<organism evidence="1 2">
    <name type="scientific">Sulfurifustis variabilis</name>
    <dbReference type="NCBI Taxonomy" id="1675686"/>
    <lineage>
        <taxon>Bacteria</taxon>
        <taxon>Pseudomonadati</taxon>
        <taxon>Pseudomonadota</taxon>
        <taxon>Gammaproteobacteria</taxon>
        <taxon>Acidiferrobacterales</taxon>
        <taxon>Acidiferrobacteraceae</taxon>
        <taxon>Sulfurifustis</taxon>
    </lineage>
</organism>
<accession>A0A1C7AFC4</accession>
<reference evidence="1 2" key="1">
    <citation type="submission" date="2015-08" db="EMBL/GenBank/DDBJ databases">
        <title>Complete genome sequence of Sulfurifustis variabilis.</title>
        <authorList>
            <person name="Miura A."/>
            <person name="Kojima H."/>
            <person name="Fukui M."/>
        </authorList>
    </citation>
    <scope>NUCLEOTIDE SEQUENCE [LARGE SCALE GENOMIC DNA]</scope>
    <source>
        <strain evidence="2">skN76</strain>
    </source>
</reference>